<organism evidence="1 2">
    <name type="scientific">Phormidium tenue NIES-30</name>
    <dbReference type="NCBI Taxonomy" id="549789"/>
    <lineage>
        <taxon>Bacteria</taxon>
        <taxon>Bacillati</taxon>
        <taxon>Cyanobacteriota</taxon>
        <taxon>Cyanophyceae</taxon>
        <taxon>Oscillatoriophycideae</taxon>
        <taxon>Oscillatoriales</taxon>
        <taxon>Oscillatoriaceae</taxon>
        <taxon>Phormidium</taxon>
    </lineage>
</organism>
<comment type="caution">
    <text evidence="1">The sequence shown here is derived from an EMBL/GenBank/DDBJ whole genome shotgun (WGS) entry which is preliminary data.</text>
</comment>
<keyword evidence="2" id="KW-1185">Reference proteome</keyword>
<name>A0A1U7IY69_9CYAN</name>
<accession>A0A1U7IY69</accession>
<dbReference type="Proteomes" id="UP000185557">
    <property type="component" value="Unassembled WGS sequence"/>
</dbReference>
<dbReference type="STRING" id="549789.NIES30_25095"/>
<dbReference type="RefSeq" id="WP_073611211.1">
    <property type="nucleotide sequence ID" value="NZ_MRCG01000034.1"/>
</dbReference>
<protein>
    <submittedName>
        <fullName evidence="1">Uncharacterized protein</fullName>
    </submittedName>
</protein>
<evidence type="ECO:0000313" key="1">
    <source>
        <dbReference type="EMBL" id="OKH43347.1"/>
    </source>
</evidence>
<dbReference type="AlphaFoldDB" id="A0A1U7IY69"/>
<reference evidence="1 2" key="1">
    <citation type="submission" date="2016-11" db="EMBL/GenBank/DDBJ databases">
        <title>Draft Genome Sequences of Nine Cyanobacterial Strains from Diverse Habitats.</title>
        <authorList>
            <person name="Zhu T."/>
            <person name="Hou S."/>
            <person name="Lu X."/>
            <person name="Hess W.R."/>
        </authorList>
    </citation>
    <scope>NUCLEOTIDE SEQUENCE [LARGE SCALE GENOMIC DNA]</scope>
    <source>
        <strain evidence="1 2">NIES-30</strain>
    </source>
</reference>
<sequence length="129" mass="14260">MDGCTVTDLTVHGQHNCFQFSPEQMEALQRTGVSAQLEPGTNIVKIRSGSFGYGADALRNEPVVLLWIYGGQVINQKTNVPVNATWVSLNGYDDALVMEVVEPATLCAFFFDTYLEDNDEELTLSIVRI</sequence>
<proteinExistence type="predicted"/>
<dbReference type="EMBL" id="MRCG01000034">
    <property type="protein sequence ID" value="OKH43347.1"/>
    <property type="molecule type" value="Genomic_DNA"/>
</dbReference>
<evidence type="ECO:0000313" key="2">
    <source>
        <dbReference type="Proteomes" id="UP000185557"/>
    </source>
</evidence>
<gene>
    <name evidence="1" type="ORF">NIES30_25095</name>
</gene>